<protein>
    <submittedName>
        <fullName evidence="2">Uncharacterized protein</fullName>
    </submittedName>
</protein>
<dbReference type="EMBL" id="JARJCN010000227">
    <property type="protein sequence ID" value="KAJ7062441.1"/>
    <property type="molecule type" value="Genomic_DNA"/>
</dbReference>
<feature type="region of interest" description="Disordered" evidence="1">
    <location>
        <begin position="1"/>
        <end position="24"/>
    </location>
</feature>
<dbReference type="AlphaFoldDB" id="A0AAD6XH86"/>
<name>A0AAD6XH86_9AGAR</name>
<accession>A0AAD6XH86</accession>
<evidence type="ECO:0000313" key="3">
    <source>
        <dbReference type="Proteomes" id="UP001222325"/>
    </source>
</evidence>
<reference evidence="2" key="1">
    <citation type="submission" date="2023-03" db="EMBL/GenBank/DDBJ databases">
        <title>Massive genome expansion in bonnet fungi (Mycena s.s.) driven by repeated elements and novel gene families across ecological guilds.</title>
        <authorList>
            <consortium name="Lawrence Berkeley National Laboratory"/>
            <person name="Harder C.B."/>
            <person name="Miyauchi S."/>
            <person name="Viragh M."/>
            <person name="Kuo A."/>
            <person name="Thoen E."/>
            <person name="Andreopoulos B."/>
            <person name="Lu D."/>
            <person name="Skrede I."/>
            <person name="Drula E."/>
            <person name="Henrissat B."/>
            <person name="Morin E."/>
            <person name="Kohler A."/>
            <person name="Barry K."/>
            <person name="LaButti K."/>
            <person name="Morin E."/>
            <person name="Salamov A."/>
            <person name="Lipzen A."/>
            <person name="Mereny Z."/>
            <person name="Hegedus B."/>
            <person name="Baldrian P."/>
            <person name="Stursova M."/>
            <person name="Weitz H."/>
            <person name="Taylor A."/>
            <person name="Grigoriev I.V."/>
            <person name="Nagy L.G."/>
            <person name="Martin F."/>
            <person name="Kauserud H."/>
        </authorList>
    </citation>
    <scope>NUCLEOTIDE SEQUENCE</scope>
    <source>
        <strain evidence="2">CBHHK173m</strain>
    </source>
</reference>
<dbReference type="Proteomes" id="UP001222325">
    <property type="component" value="Unassembled WGS sequence"/>
</dbReference>
<proteinExistence type="predicted"/>
<sequence length="691" mass="78182">MSGPKAPTSNNEEENSLRKPHPHSVNLLRNRNLDIPLGPFDGNVGAFTELGAKHYFITTNTDYVPALPSLKLPHAVYLRSDMRYGTDDPTLWPQQWTSDYCHMPLIPRRGAVSALDIMWWNPTQDDFQVGSAVTRGLGRLHRSQFAKFLPPITHLVAQCKELRTTNPKIASLPLFGELIQHMMMLVEQLETLPTTFVKMVFAVTSLQRAFLELHALYSYMTVYKPRMTNYLTTGSETGSEKHVLAAVVGAFTTKPAVAQQLSAAKVPFWFIRPVEVFDNENILRVVALQEPRFDLLDPDAHGSGAPPILYSGNSTLEKIRAIQQAAVHTPWYRDPFETGFTRARSPSPAHGSGALTSSASHSQRYKPCMYTIMQRRTWLTVLATTDDAAKPSANMLVKQSVPKTQRDKFTPLDIPEMPPSISSMSNALTQVDRSIIPYTSNDGDKKYVLPEPALLINTTPERRRKFLHHWNLLGDGFIYTLTQQPQLLRPQEWRDILEGLMTERGAHGSKTHKRSEKLVDCIRPALEASNISHLEGFPVPIECCPQLSLTRTHEIVWQVAETSFRFELCALDRRASGRARLNNVKRCFAGDMLVGVPLEMSQRGWAAPMLEDRHRYVASTAVLMLDWTTKSPRPRIIERIADRHQWTTDNMQELEAAVARHYTQAFWEYFGRAAVVPMRLEHDVGKEEGEL</sequence>
<comment type="caution">
    <text evidence="2">The sequence shown here is derived from an EMBL/GenBank/DDBJ whole genome shotgun (WGS) entry which is preliminary data.</text>
</comment>
<gene>
    <name evidence="2" type="ORF">B0H15DRAFT_794795</name>
</gene>
<evidence type="ECO:0000256" key="1">
    <source>
        <dbReference type="SAM" id="MobiDB-lite"/>
    </source>
</evidence>
<evidence type="ECO:0000313" key="2">
    <source>
        <dbReference type="EMBL" id="KAJ7062441.1"/>
    </source>
</evidence>
<keyword evidence="3" id="KW-1185">Reference proteome</keyword>
<organism evidence="2 3">
    <name type="scientific">Mycena belliarum</name>
    <dbReference type="NCBI Taxonomy" id="1033014"/>
    <lineage>
        <taxon>Eukaryota</taxon>
        <taxon>Fungi</taxon>
        <taxon>Dikarya</taxon>
        <taxon>Basidiomycota</taxon>
        <taxon>Agaricomycotina</taxon>
        <taxon>Agaricomycetes</taxon>
        <taxon>Agaricomycetidae</taxon>
        <taxon>Agaricales</taxon>
        <taxon>Marasmiineae</taxon>
        <taxon>Mycenaceae</taxon>
        <taxon>Mycena</taxon>
    </lineage>
</organism>